<sequence>MWITQNSTCPSVLTLLLLEHGYQAQDITMLTDETDNKPTKDNILNALSSLVKGAQTNDLFFLHYSGHGGQVFDKNGDEDDGADEVIECVDSSVITDDDIHTILQSLPPGCRLTALFDSCHSGTVLDLPYSYNCRGQRTGTESNLRISANVVCWSGAKDSQLGADTPYGGVMTCAFIESLQHKPTQSYKDLLHSIRTIVDRKKGNQTPQLYSSNQINAEAQFVV</sequence>
<dbReference type="SUPFAM" id="SSF52129">
    <property type="entry name" value="Caspase-like"/>
    <property type="match status" value="1"/>
</dbReference>
<proteinExistence type="inferred from homology"/>
<dbReference type="Proteomes" id="UP001175228">
    <property type="component" value="Unassembled WGS sequence"/>
</dbReference>
<dbReference type="InterPro" id="IPR011600">
    <property type="entry name" value="Pept_C14_caspase"/>
</dbReference>
<keyword evidence="7" id="KW-1185">Reference proteome</keyword>
<feature type="chain" id="PRO_5041458411" evidence="4">
    <location>
        <begin position="25"/>
        <end position="223"/>
    </location>
</feature>
<evidence type="ECO:0000256" key="1">
    <source>
        <dbReference type="ARBA" id="ARBA00009005"/>
    </source>
</evidence>
<keyword evidence="3" id="KW-0788">Thiol protease</keyword>
<keyword evidence="2" id="KW-0053">Apoptosis</keyword>
<dbReference type="GO" id="GO:0005737">
    <property type="term" value="C:cytoplasm"/>
    <property type="evidence" value="ECO:0007669"/>
    <property type="project" value="TreeGrafter"/>
</dbReference>
<dbReference type="GO" id="GO:0006915">
    <property type="term" value="P:apoptotic process"/>
    <property type="evidence" value="ECO:0007669"/>
    <property type="project" value="UniProtKB-KW"/>
</dbReference>
<dbReference type="Pfam" id="PF00656">
    <property type="entry name" value="Peptidase_C14"/>
    <property type="match status" value="1"/>
</dbReference>
<keyword evidence="3" id="KW-0645">Protease</keyword>
<evidence type="ECO:0000259" key="5">
    <source>
        <dbReference type="Pfam" id="PF00656"/>
    </source>
</evidence>
<dbReference type="AlphaFoldDB" id="A0AA39Q4D1"/>
<protein>
    <submittedName>
        <fullName evidence="6">Peptidase C14, caspase domain-containing protein</fullName>
    </submittedName>
</protein>
<feature type="signal peptide" evidence="4">
    <location>
        <begin position="1"/>
        <end position="24"/>
    </location>
</feature>
<dbReference type="InterPro" id="IPR050452">
    <property type="entry name" value="Metacaspase"/>
</dbReference>
<dbReference type="Gene3D" id="3.40.50.12660">
    <property type="match status" value="1"/>
</dbReference>
<evidence type="ECO:0000256" key="4">
    <source>
        <dbReference type="SAM" id="SignalP"/>
    </source>
</evidence>
<evidence type="ECO:0000256" key="3">
    <source>
        <dbReference type="ARBA" id="ARBA00022807"/>
    </source>
</evidence>
<dbReference type="PANTHER" id="PTHR48104:SF30">
    <property type="entry name" value="METACASPASE-1"/>
    <property type="match status" value="1"/>
</dbReference>
<comment type="similarity">
    <text evidence="1">Belongs to the peptidase C14B family.</text>
</comment>
<name>A0AA39Q4D1_9AGAR</name>
<dbReference type="GO" id="GO:0006508">
    <property type="term" value="P:proteolysis"/>
    <property type="evidence" value="ECO:0007669"/>
    <property type="project" value="InterPro"/>
</dbReference>
<evidence type="ECO:0000313" key="7">
    <source>
        <dbReference type="Proteomes" id="UP001175228"/>
    </source>
</evidence>
<evidence type="ECO:0000256" key="2">
    <source>
        <dbReference type="ARBA" id="ARBA00022703"/>
    </source>
</evidence>
<organism evidence="6 7">
    <name type="scientific">Armillaria luteobubalina</name>
    <dbReference type="NCBI Taxonomy" id="153913"/>
    <lineage>
        <taxon>Eukaryota</taxon>
        <taxon>Fungi</taxon>
        <taxon>Dikarya</taxon>
        <taxon>Basidiomycota</taxon>
        <taxon>Agaricomycotina</taxon>
        <taxon>Agaricomycetes</taxon>
        <taxon>Agaricomycetidae</taxon>
        <taxon>Agaricales</taxon>
        <taxon>Marasmiineae</taxon>
        <taxon>Physalacriaceae</taxon>
        <taxon>Armillaria</taxon>
    </lineage>
</organism>
<accession>A0AA39Q4D1</accession>
<evidence type="ECO:0000313" key="6">
    <source>
        <dbReference type="EMBL" id="KAK0495579.1"/>
    </source>
</evidence>
<reference evidence="6" key="1">
    <citation type="submission" date="2023-06" db="EMBL/GenBank/DDBJ databases">
        <authorList>
            <consortium name="Lawrence Berkeley National Laboratory"/>
            <person name="Ahrendt S."/>
            <person name="Sahu N."/>
            <person name="Indic B."/>
            <person name="Wong-Bajracharya J."/>
            <person name="Merenyi Z."/>
            <person name="Ke H.-M."/>
            <person name="Monk M."/>
            <person name="Kocsube S."/>
            <person name="Drula E."/>
            <person name="Lipzen A."/>
            <person name="Balint B."/>
            <person name="Henrissat B."/>
            <person name="Andreopoulos B."/>
            <person name="Martin F.M."/>
            <person name="Harder C.B."/>
            <person name="Rigling D."/>
            <person name="Ford K.L."/>
            <person name="Foster G.D."/>
            <person name="Pangilinan J."/>
            <person name="Papanicolaou A."/>
            <person name="Barry K."/>
            <person name="LaButti K."/>
            <person name="Viragh M."/>
            <person name="Koriabine M."/>
            <person name="Yan M."/>
            <person name="Riley R."/>
            <person name="Champramary S."/>
            <person name="Plett K.L."/>
            <person name="Tsai I.J."/>
            <person name="Slot J."/>
            <person name="Sipos G."/>
            <person name="Plett J."/>
            <person name="Nagy L.G."/>
            <person name="Grigoriev I.V."/>
        </authorList>
    </citation>
    <scope>NUCLEOTIDE SEQUENCE</scope>
    <source>
        <strain evidence="6">HWK02</strain>
    </source>
</reference>
<feature type="domain" description="Peptidase C14 caspase" evidence="5">
    <location>
        <begin position="33"/>
        <end position="213"/>
    </location>
</feature>
<dbReference type="GO" id="GO:0004197">
    <property type="term" value="F:cysteine-type endopeptidase activity"/>
    <property type="evidence" value="ECO:0007669"/>
    <property type="project" value="InterPro"/>
</dbReference>
<dbReference type="PANTHER" id="PTHR48104">
    <property type="entry name" value="METACASPASE-4"/>
    <property type="match status" value="1"/>
</dbReference>
<gene>
    <name evidence="6" type="ORF">EDD18DRAFT_1169944</name>
</gene>
<keyword evidence="4" id="KW-0732">Signal</keyword>
<comment type="caution">
    <text evidence="6">The sequence shown here is derived from an EMBL/GenBank/DDBJ whole genome shotgun (WGS) entry which is preliminary data.</text>
</comment>
<dbReference type="InterPro" id="IPR029030">
    <property type="entry name" value="Caspase-like_dom_sf"/>
</dbReference>
<keyword evidence="3" id="KW-0378">Hydrolase</keyword>
<dbReference type="EMBL" id="JAUEPU010000017">
    <property type="protein sequence ID" value="KAK0495579.1"/>
    <property type="molecule type" value="Genomic_DNA"/>
</dbReference>